<reference evidence="5 6" key="1">
    <citation type="submission" date="2019-07" db="EMBL/GenBank/DDBJ databases">
        <title>Draft genome of 7 Lactococcus lactis strains isolated from an artisanal cheese production.</title>
        <authorList>
            <person name="Biolcati F."/>
            <person name="Bottero M.T."/>
            <person name="Dalmasso A."/>
            <person name="Mcauliffe O."/>
        </authorList>
    </citation>
    <scope>NUCLEOTIDE SEQUENCE [LARGE SCALE GENOMIC DNA]</scope>
    <source>
        <strain evidence="5 6">MRS45.2</strain>
    </source>
</reference>
<dbReference type="GO" id="GO:0009307">
    <property type="term" value="P:DNA restriction-modification system"/>
    <property type="evidence" value="ECO:0007669"/>
    <property type="project" value="UniProtKB-KW"/>
</dbReference>
<dbReference type="PANTHER" id="PTHR30408">
    <property type="entry name" value="TYPE-1 RESTRICTION ENZYME ECOKI SPECIFICITY PROTEIN"/>
    <property type="match status" value="1"/>
</dbReference>
<dbReference type="InterPro" id="IPR044946">
    <property type="entry name" value="Restrct_endonuc_typeI_TRD_sf"/>
</dbReference>
<evidence type="ECO:0000313" key="5">
    <source>
        <dbReference type="EMBL" id="TRW75656.1"/>
    </source>
</evidence>
<accession>A0A552Z833</accession>
<dbReference type="GO" id="GO:0003677">
    <property type="term" value="F:DNA binding"/>
    <property type="evidence" value="ECO:0007669"/>
    <property type="project" value="UniProtKB-KW"/>
</dbReference>
<dbReference type="InterPro" id="IPR000055">
    <property type="entry name" value="Restrct_endonuc_typeI_TRD"/>
</dbReference>
<dbReference type="RefSeq" id="WP_143458653.1">
    <property type="nucleotide sequence ID" value="NZ_RIGC01000205.1"/>
</dbReference>
<evidence type="ECO:0000256" key="1">
    <source>
        <dbReference type="ARBA" id="ARBA00010923"/>
    </source>
</evidence>
<organism evidence="5 6">
    <name type="scientific">Lactococcus lactis</name>
    <dbReference type="NCBI Taxonomy" id="1358"/>
    <lineage>
        <taxon>Bacteria</taxon>
        <taxon>Bacillati</taxon>
        <taxon>Bacillota</taxon>
        <taxon>Bacilli</taxon>
        <taxon>Lactobacillales</taxon>
        <taxon>Streptococcaceae</taxon>
        <taxon>Lactococcus</taxon>
    </lineage>
</organism>
<evidence type="ECO:0000256" key="3">
    <source>
        <dbReference type="ARBA" id="ARBA00023125"/>
    </source>
</evidence>
<dbReference type="Pfam" id="PF01420">
    <property type="entry name" value="Methylase_S"/>
    <property type="match status" value="2"/>
</dbReference>
<evidence type="ECO:0000256" key="2">
    <source>
        <dbReference type="ARBA" id="ARBA00022747"/>
    </source>
</evidence>
<dbReference type="Gene3D" id="3.90.220.20">
    <property type="entry name" value="DNA methylase specificity domains"/>
    <property type="match status" value="2"/>
</dbReference>
<keyword evidence="3" id="KW-0238">DNA-binding</keyword>
<dbReference type="SUPFAM" id="SSF116734">
    <property type="entry name" value="DNA methylase specificity domain"/>
    <property type="match status" value="2"/>
</dbReference>
<dbReference type="Gene3D" id="1.10.287.1120">
    <property type="entry name" value="Bipartite methylase S protein"/>
    <property type="match status" value="1"/>
</dbReference>
<gene>
    <name evidence="5" type="ORF">FNJ53_01175</name>
</gene>
<dbReference type="CDD" id="cd17273">
    <property type="entry name" value="RMtype1_S_EcoJA69PI-TRD1-CR1_like"/>
    <property type="match status" value="1"/>
</dbReference>
<proteinExistence type="inferred from homology"/>
<dbReference type="PANTHER" id="PTHR30408:SF13">
    <property type="entry name" value="TYPE I RESTRICTION ENZYME HINDI SPECIFICITY SUBUNIT"/>
    <property type="match status" value="1"/>
</dbReference>
<dbReference type="Proteomes" id="UP000317167">
    <property type="component" value="Unassembled WGS sequence"/>
</dbReference>
<keyword evidence="5" id="KW-0540">Nuclease</keyword>
<sequence length="411" mass="46794">MNKIKLGKIAYYSDTRIDLSNLTEKNYVGTDNLLQNKKGKVDSEYLRKKGKVTEYKENDILIANIRPYLRKIWRAKGKGGSSADVLTIRVGDSEFYPNFIYYNLFQDTFFDWVMKGAKGSKMPRGDKNQIMEFQIPKFDYLTQKKIVSVLSVIDDKIELNHKINTELEQLARQIYEYWFLQFDFPDENSNPYKSSGGKMVLNKILKSEIPVGWQVRKLGEVSEIRNGGTPSTTDKSNYGGNISWATPNDLSVSGEKFFFKGQRNISEKGAKSLGGIPIPKDSILLTSRAPIGLIAINKTETYTNQGFKNIVPNSEMISVEYLFYCLSKGIKNLINLGGGTTFKEISKSVLEEYTIIVPESSQLCEFNVHVEPIFKKIQQNIKENKSLLDLRDFLLPMLMNGQINVDNIQVN</sequence>
<evidence type="ECO:0000259" key="4">
    <source>
        <dbReference type="Pfam" id="PF01420"/>
    </source>
</evidence>
<comment type="similarity">
    <text evidence="1">Belongs to the type-I restriction system S methylase family.</text>
</comment>
<keyword evidence="5" id="KW-0378">Hydrolase</keyword>
<name>A0A552Z833_9LACT</name>
<feature type="domain" description="Type I restriction modification DNA specificity" evidence="4">
    <location>
        <begin position="23"/>
        <end position="169"/>
    </location>
</feature>
<protein>
    <submittedName>
        <fullName evidence="5">Restriction endonuclease subunit S</fullName>
    </submittedName>
</protein>
<keyword evidence="5" id="KW-0255">Endonuclease</keyword>
<feature type="domain" description="Type I restriction modification DNA specificity" evidence="4">
    <location>
        <begin position="210"/>
        <end position="360"/>
    </location>
</feature>
<dbReference type="EMBL" id="VJWV01000001">
    <property type="protein sequence ID" value="TRW75656.1"/>
    <property type="molecule type" value="Genomic_DNA"/>
</dbReference>
<comment type="caution">
    <text evidence="5">The sequence shown here is derived from an EMBL/GenBank/DDBJ whole genome shotgun (WGS) entry which is preliminary data.</text>
</comment>
<keyword evidence="2" id="KW-0680">Restriction system</keyword>
<dbReference type="AlphaFoldDB" id="A0A552Z833"/>
<dbReference type="GO" id="GO:0004519">
    <property type="term" value="F:endonuclease activity"/>
    <property type="evidence" value="ECO:0007669"/>
    <property type="project" value="UniProtKB-KW"/>
</dbReference>
<evidence type="ECO:0000313" key="6">
    <source>
        <dbReference type="Proteomes" id="UP000317167"/>
    </source>
</evidence>
<dbReference type="InterPro" id="IPR052021">
    <property type="entry name" value="Type-I_RS_S_subunit"/>
</dbReference>